<dbReference type="InterPro" id="IPR050109">
    <property type="entry name" value="HTH-type_TetR-like_transc_reg"/>
</dbReference>
<comment type="caution">
    <text evidence="7">The sequence shown here is derived from an EMBL/GenBank/DDBJ whole genome shotgun (WGS) entry which is preliminary data.</text>
</comment>
<dbReference type="SUPFAM" id="SSF46689">
    <property type="entry name" value="Homeodomain-like"/>
    <property type="match status" value="1"/>
</dbReference>
<sequence>MDRHGVDGASMRRVAQRLGVNPTSLYNHVPDRAAMIEDVRALVSARIDSAPLREMPWEEGLVAWARSYRRAFARHHRAVPLLMTTRASAPVLLAEYEDFVVAAERVGWPSEEVLPLLTAFESFILGSVLDMSGPTVVYDPVGQEDRFPRFSAAYSAVQQRQSDDPIATRAFERGLAMLVASARPEGRERPSTTPLPDAAELARAVVDAHAGGRWAEITAQFDDTMRAGLTEEGLAEGWAYLAGLAGAYERHGDTAVVRAGDFTVTTTPMVFEAGDFVARITFRDDHTIAGLYILNHDPKTSE</sequence>
<dbReference type="Pfam" id="PF00440">
    <property type="entry name" value="TetR_N"/>
    <property type="match status" value="1"/>
</dbReference>
<dbReference type="InterPro" id="IPR003012">
    <property type="entry name" value="Tet_transcr_reg_TetR"/>
</dbReference>
<evidence type="ECO:0000256" key="1">
    <source>
        <dbReference type="ARBA" id="ARBA00022491"/>
    </source>
</evidence>
<dbReference type="Pfam" id="PF13026">
    <property type="entry name" value="DUF3887"/>
    <property type="match status" value="1"/>
</dbReference>
<feature type="domain" description="HTH tetR-type" evidence="6">
    <location>
        <begin position="1"/>
        <end position="47"/>
    </location>
</feature>
<dbReference type="GO" id="GO:0046677">
    <property type="term" value="P:response to antibiotic"/>
    <property type="evidence" value="ECO:0007669"/>
    <property type="project" value="InterPro"/>
</dbReference>
<keyword evidence="2" id="KW-0805">Transcription regulation</keyword>
<evidence type="ECO:0000313" key="7">
    <source>
        <dbReference type="EMBL" id="MCV7420453.1"/>
    </source>
</evidence>
<name>A0A9X2YXX5_9MYCO</name>
<feature type="DNA-binding region" description="H-T-H motif" evidence="5">
    <location>
        <begin position="10"/>
        <end position="29"/>
    </location>
</feature>
<dbReference type="PANTHER" id="PTHR30055">
    <property type="entry name" value="HTH-TYPE TRANSCRIPTIONAL REGULATOR RUTR"/>
    <property type="match status" value="1"/>
</dbReference>
<dbReference type="GO" id="GO:0000976">
    <property type="term" value="F:transcription cis-regulatory region binding"/>
    <property type="evidence" value="ECO:0007669"/>
    <property type="project" value="TreeGrafter"/>
</dbReference>
<evidence type="ECO:0000256" key="4">
    <source>
        <dbReference type="ARBA" id="ARBA00023163"/>
    </source>
</evidence>
<dbReference type="InterPro" id="IPR024981">
    <property type="entry name" value="DUF3887"/>
</dbReference>
<dbReference type="SUPFAM" id="SSF48498">
    <property type="entry name" value="Tetracyclin repressor-like, C-terminal domain"/>
    <property type="match status" value="1"/>
</dbReference>
<dbReference type="GO" id="GO:0003700">
    <property type="term" value="F:DNA-binding transcription factor activity"/>
    <property type="evidence" value="ECO:0007669"/>
    <property type="project" value="TreeGrafter"/>
</dbReference>
<dbReference type="InterPro" id="IPR001647">
    <property type="entry name" value="HTH_TetR"/>
</dbReference>
<evidence type="ECO:0000256" key="5">
    <source>
        <dbReference type="PROSITE-ProRule" id="PRU00335"/>
    </source>
</evidence>
<dbReference type="Proteomes" id="UP001141629">
    <property type="component" value="Unassembled WGS sequence"/>
</dbReference>
<dbReference type="InterPro" id="IPR036271">
    <property type="entry name" value="Tet_transcr_reg_TetR-rel_C_sf"/>
</dbReference>
<protein>
    <submittedName>
        <fullName evidence="7">DUF3887 domain-containing protein</fullName>
    </submittedName>
</protein>
<evidence type="ECO:0000256" key="3">
    <source>
        <dbReference type="ARBA" id="ARBA00023125"/>
    </source>
</evidence>
<accession>A0A9X2YXX5</accession>
<proteinExistence type="predicted"/>
<dbReference type="PRINTS" id="PR00400">
    <property type="entry name" value="TETREPRESSOR"/>
</dbReference>
<gene>
    <name evidence="7" type="ORF">H7K45_07870</name>
</gene>
<evidence type="ECO:0000259" key="6">
    <source>
        <dbReference type="PROSITE" id="PS50977"/>
    </source>
</evidence>
<organism evidence="7 8">
    <name type="scientific">Mycobacterium yunnanensis</name>
    <dbReference type="NCBI Taxonomy" id="368477"/>
    <lineage>
        <taxon>Bacteria</taxon>
        <taxon>Bacillati</taxon>
        <taxon>Actinomycetota</taxon>
        <taxon>Actinomycetes</taxon>
        <taxon>Mycobacteriales</taxon>
        <taxon>Mycobacteriaceae</taxon>
        <taxon>Mycobacterium</taxon>
    </lineage>
</organism>
<evidence type="ECO:0000256" key="2">
    <source>
        <dbReference type="ARBA" id="ARBA00023015"/>
    </source>
</evidence>
<keyword evidence="1" id="KW-0678">Repressor</keyword>
<dbReference type="GO" id="GO:0045892">
    <property type="term" value="P:negative regulation of DNA-templated transcription"/>
    <property type="evidence" value="ECO:0007669"/>
    <property type="project" value="InterPro"/>
</dbReference>
<reference evidence="7" key="1">
    <citation type="submission" date="2020-07" db="EMBL/GenBank/DDBJ databases">
        <authorList>
            <person name="Pettersson B.M.F."/>
            <person name="Behra P.R.K."/>
            <person name="Ramesh M."/>
            <person name="Das S."/>
            <person name="Dasgupta S."/>
            <person name="Kirsebom L.A."/>
        </authorList>
    </citation>
    <scope>NUCLEOTIDE SEQUENCE</scope>
    <source>
        <strain evidence="7">DSM 44838</strain>
    </source>
</reference>
<keyword evidence="3 5" id="KW-0238">DNA-binding</keyword>
<reference evidence="7" key="2">
    <citation type="journal article" date="2022" name="BMC Genomics">
        <title>Comparative genome analysis of mycobacteria focusing on tRNA and non-coding RNA.</title>
        <authorList>
            <person name="Behra P.R.K."/>
            <person name="Pettersson B.M.F."/>
            <person name="Ramesh M."/>
            <person name="Das S."/>
            <person name="Dasgupta S."/>
            <person name="Kirsebom L.A."/>
        </authorList>
    </citation>
    <scope>NUCLEOTIDE SEQUENCE</scope>
    <source>
        <strain evidence="7">DSM 44838</strain>
    </source>
</reference>
<dbReference type="PROSITE" id="PS50977">
    <property type="entry name" value="HTH_TETR_2"/>
    <property type="match status" value="1"/>
</dbReference>
<dbReference type="AlphaFoldDB" id="A0A9X2YXX5"/>
<dbReference type="Gene3D" id="3.10.450.590">
    <property type="match status" value="1"/>
</dbReference>
<evidence type="ECO:0000313" key="8">
    <source>
        <dbReference type="Proteomes" id="UP001141629"/>
    </source>
</evidence>
<dbReference type="InterPro" id="IPR009057">
    <property type="entry name" value="Homeodomain-like_sf"/>
</dbReference>
<dbReference type="InterPro" id="IPR004111">
    <property type="entry name" value="Repressor_TetR_C"/>
</dbReference>
<keyword evidence="8" id="KW-1185">Reference proteome</keyword>
<dbReference type="PANTHER" id="PTHR30055:SF234">
    <property type="entry name" value="HTH-TYPE TRANSCRIPTIONAL REGULATOR BETI"/>
    <property type="match status" value="1"/>
</dbReference>
<keyword evidence="4" id="KW-0804">Transcription</keyword>
<dbReference type="EMBL" id="JACKVK010000005">
    <property type="protein sequence ID" value="MCV7420453.1"/>
    <property type="molecule type" value="Genomic_DNA"/>
</dbReference>
<dbReference type="Gene3D" id="1.10.357.10">
    <property type="entry name" value="Tetracycline Repressor, domain 2"/>
    <property type="match status" value="1"/>
</dbReference>
<dbReference type="Pfam" id="PF02909">
    <property type="entry name" value="TetR_C_1"/>
    <property type="match status" value="1"/>
</dbReference>